<accession>A0A550C431</accession>
<evidence type="ECO:0000313" key="1">
    <source>
        <dbReference type="EMBL" id="TRM59551.1"/>
    </source>
</evidence>
<keyword evidence="2" id="KW-1185">Reference proteome</keyword>
<sequence length="136" mass="15733">MLTVIYQRNTDLTDEPMDDEPPALTLPSEIWNRIFDLASDEDVIFQYGLPTVMAESAWFKNAFGEWTLRSPQEAINLVQRRSYSTKKAIRWTCRAFRQIGAEFMYRCLFFNDPGRLQKLSDALDESAHVATTKTNS</sequence>
<protein>
    <submittedName>
        <fullName evidence="1">Uncharacterized protein</fullName>
    </submittedName>
</protein>
<proteinExistence type="predicted"/>
<dbReference type="Proteomes" id="UP000320762">
    <property type="component" value="Unassembled WGS sequence"/>
</dbReference>
<name>A0A550C431_9AGAR</name>
<organism evidence="1 2">
    <name type="scientific">Schizophyllum amplum</name>
    <dbReference type="NCBI Taxonomy" id="97359"/>
    <lineage>
        <taxon>Eukaryota</taxon>
        <taxon>Fungi</taxon>
        <taxon>Dikarya</taxon>
        <taxon>Basidiomycota</taxon>
        <taxon>Agaricomycotina</taxon>
        <taxon>Agaricomycetes</taxon>
        <taxon>Agaricomycetidae</taxon>
        <taxon>Agaricales</taxon>
        <taxon>Schizophyllaceae</taxon>
        <taxon>Schizophyllum</taxon>
    </lineage>
</organism>
<gene>
    <name evidence="1" type="ORF">BD626DRAFT_572510</name>
</gene>
<evidence type="ECO:0000313" key="2">
    <source>
        <dbReference type="Proteomes" id="UP000320762"/>
    </source>
</evidence>
<dbReference type="OrthoDB" id="5345779at2759"/>
<reference evidence="1 2" key="1">
    <citation type="journal article" date="2019" name="New Phytol.">
        <title>Comparative genomics reveals unique wood-decay strategies and fruiting body development in the Schizophyllaceae.</title>
        <authorList>
            <person name="Almasi E."/>
            <person name="Sahu N."/>
            <person name="Krizsan K."/>
            <person name="Balint B."/>
            <person name="Kovacs G.M."/>
            <person name="Kiss B."/>
            <person name="Cseklye J."/>
            <person name="Drula E."/>
            <person name="Henrissat B."/>
            <person name="Nagy I."/>
            <person name="Chovatia M."/>
            <person name="Adam C."/>
            <person name="LaButti K."/>
            <person name="Lipzen A."/>
            <person name="Riley R."/>
            <person name="Grigoriev I.V."/>
            <person name="Nagy L.G."/>
        </authorList>
    </citation>
    <scope>NUCLEOTIDE SEQUENCE [LARGE SCALE GENOMIC DNA]</scope>
    <source>
        <strain evidence="1 2">NL-1724</strain>
    </source>
</reference>
<dbReference type="EMBL" id="VDMD01000027">
    <property type="protein sequence ID" value="TRM59551.1"/>
    <property type="molecule type" value="Genomic_DNA"/>
</dbReference>
<dbReference type="STRING" id="97359.A0A550C431"/>
<comment type="caution">
    <text evidence="1">The sequence shown here is derived from an EMBL/GenBank/DDBJ whole genome shotgun (WGS) entry which is preliminary data.</text>
</comment>
<dbReference type="AlphaFoldDB" id="A0A550C431"/>